<comment type="caution">
    <text evidence="4">The sequence shown here is derived from an EMBL/GenBank/DDBJ whole genome shotgun (WGS) entry which is preliminary data.</text>
</comment>
<dbReference type="InterPro" id="IPR020053">
    <property type="entry name" value="Ribosome-bd_factorA_CS"/>
</dbReference>
<dbReference type="InterPro" id="IPR023799">
    <property type="entry name" value="RbfA_dom_sf"/>
</dbReference>
<dbReference type="NCBIfam" id="TIGR00082">
    <property type="entry name" value="rbfA"/>
    <property type="match status" value="1"/>
</dbReference>
<comment type="subunit">
    <text evidence="2">Monomer. Binds 30S ribosomal subunits, but not 50S ribosomal subunits or 70S ribosomes.</text>
</comment>
<proteinExistence type="inferred from homology"/>
<dbReference type="SUPFAM" id="SSF89919">
    <property type="entry name" value="Ribosome-binding factor A, RbfA"/>
    <property type="match status" value="1"/>
</dbReference>
<keyword evidence="1 2" id="KW-0690">Ribosome biogenesis</keyword>
<dbReference type="Proteomes" id="UP001239019">
    <property type="component" value="Unassembled WGS sequence"/>
</dbReference>
<gene>
    <name evidence="2 4" type="primary">rbfA</name>
    <name evidence="4" type="ORF">RBH19_04605</name>
</gene>
<dbReference type="InterPro" id="IPR000238">
    <property type="entry name" value="RbfA"/>
</dbReference>
<evidence type="ECO:0000256" key="2">
    <source>
        <dbReference type="HAMAP-Rule" id="MF_00003"/>
    </source>
</evidence>
<keyword evidence="5" id="KW-1185">Reference proteome</keyword>
<dbReference type="PROSITE" id="PS01319">
    <property type="entry name" value="RBFA"/>
    <property type="match status" value="1"/>
</dbReference>
<keyword evidence="2" id="KW-0963">Cytoplasm</keyword>
<protein>
    <recommendedName>
        <fullName evidence="2">Ribosome-binding factor A</fullName>
    </recommendedName>
</protein>
<sequence length="133" mass="15140">MKEPSKPGQRKLAEDIKRRLSLIMREEVQHDAAWQITVTDVEVARDLSRAKVWVDFLGEPPEALIEAMEAARNSLRARLGRTMNIRKSPQIVFVHDDSLKRGAHLSALIEKAVDQDRRRRGDDEDGEESDGGR</sequence>
<evidence type="ECO:0000313" key="4">
    <source>
        <dbReference type="EMBL" id="MDQ2069146.1"/>
    </source>
</evidence>
<dbReference type="Pfam" id="PF02033">
    <property type="entry name" value="RBFA"/>
    <property type="match status" value="1"/>
</dbReference>
<name>A0ABU0W543_9GAMM</name>
<comment type="function">
    <text evidence="2">One of several proteins that assist in the late maturation steps of the functional core of the 30S ribosomal subunit. Associates with free 30S ribosomal subunits (but not with 30S subunits that are part of 70S ribosomes or polysomes). Required for efficient processing of 16S rRNA. May interact with the 5'-terminal helix region of 16S rRNA.</text>
</comment>
<comment type="similarity">
    <text evidence="2">Belongs to the RbfA family.</text>
</comment>
<organism evidence="4 5">
    <name type="scientific">Natronospira bacteriovora</name>
    <dbReference type="NCBI Taxonomy" id="3069753"/>
    <lineage>
        <taxon>Bacteria</taxon>
        <taxon>Pseudomonadati</taxon>
        <taxon>Pseudomonadota</taxon>
        <taxon>Gammaproteobacteria</taxon>
        <taxon>Natronospirales</taxon>
        <taxon>Natronospiraceae</taxon>
        <taxon>Natronospira</taxon>
    </lineage>
</organism>
<dbReference type="EMBL" id="JAVDDT010000002">
    <property type="protein sequence ID" value="MDQ2069146.1"/>
    <property type="molecule type" value="Genomic_DNA"/>
</dbReference>
<dbReference type="RefSeq" id="WP_306727639.1">
    <property type="nucleotide sequence ID" value="NZ_JAVDDT010000002.1"/>
</dbReference>
<feature type="compositionally biased region" description="Basic and acidic residues" evidence="3">
    <location>
        <begin position="112"/>
        <end position="122"/>
    </location>
</feature>
<accession>A0ABU0W543</accession>
<dbReference type="HAMAP" id="MF_00003">
    <property type="entry name" value="RbfA"/>
    <property type="match status" value="1"/>
</dbReference>
<dbReference type="Gene3D" id="3.30.300.20">
    <property type="match status" value="1"/>
</dbReference>
<feature type="compositionally biased region" description="Acidic residues" evidence="3">
    <location>
        <begin position="123"/>
        <end position="133"/>
    </location>
</feature>
<evidence type="ECO:0000313" key="5">
    <source>
        <dbReference type="Proteomes" id="UP001239019"/>
    </source>
</evidence>
<dbReference type="PANTHER" id="PTHR33515">
    <property type="entry name" value="RIBOSOME-BINDING FACTOR A, CHLOROPLASTIC-RELATED"/>
    <property type="match status" value="1"/>
</dbReference>
<dbReference type="InterPro" id="IPR015946">
    <property type="entry name" value="KH_dom-like_a/b"/>
</dbReference>
<evidence type="ECO:0000256" key="1">
    <source>
        <dbReference type="ARBA" id="ARBA00022517"/>
    </source>
</evidence>
<feature type="region of interest" description="Disordered" evidence="3">
    <location>
        <begin position="112"/>
        <end position="133"/>
    </location>
</feature>
<comment type="subcellular location">
    <subcellularLocation>
        <location evidence="2">Cytoplasm</location>
    </subcellularLocation>
</comment>
<dbReference type="PANTHER" id="PTHR33515:SF1">
    <property type="entry name" value="RIBOSOME-BINDING FACTOR A, CHLOROPLASTIC-RELATED"/>
    <property type="match status" value="1"/>
</dbReference>
<evidence type="ECO:0000256" key="3">
    <source>
        <dbReference type="SAM" id="MobiDB-lite"/>
    </source>
</evidence>
<reference evidence="4 5" key="1">
    <citation type="submission" date="2023-08" db="EMBL/GenBank/DDBJ databases">
        <title>Whole-genome sequencing of halo(alkali)philic microorganisms from hypersaline lakes.</title>
        <authorList>
            <person name="Sorokin D.Y."/>
            <person name="Abbas B."/>
            <person name="Merkel A.Y."/>
        </authorList>
    </citation>
    <scope>NUCLEOTIDE SEQUENCE [LARGE SCALE GENOMIC DNA]</scope>
    <source>
        <strain evidence="4 5">AB-CW4</strain>
    </source>
</reference>